<dbReference type="AlphaFoldDB" id="A0A139AFG0"/>
<keyword evidence="3" id="KW-1185">Reference proteome</keyword>
<evidence type="ECO:0000256" key="1">
    <source>
        <dbReference type="SAM" id="MobiDB-lite"/>
    </source>
</evidence>
<evidence type="ECO:0000313" key="2">
    <source>
        <dbReference type="EMBL" id="KXS15304.1"/>
    </source>
</evidence>
<proteinExistence type="predicted"/>
<sequence length="149" mass="15815">MSFPPSLPFTSPTHTPVPPALSIAIRVPSTSHDGPIIEQPRSLAALVTPPPSIRHNGTPEVPPAPKRRSKSKKKGVSKLQSSQWSPAEVLWGETAAAWAGAGAGASRFEIQTARATVQTTISDHPEIVRGKEREPRCALCVICGRGDSN</sequence>
<reference evidence="2 3" key="1">
    <citation type="journal article" date="2015" name="Genome Biol. Evol.">
        <title>Phylogenomic analyses indicate that early fungi evolved digesting cell walls of algal ancestors of land plants.</title>
        <authorList>
            <person name="Chang Y."/>
            <person name="Wang S."/>
            <person name="Sekimoto S."/>
            <person name="Aerts A.L."/>
            <person name="Choi C."/>
            <person name="Clum A."/>
            <person name="LaButti K.M."/>
            <person name="Lindquist E.A."/>
            <person name="Yee Ngan C."/>
            <person name="Ohm R.A."/>
            <person name="Salamov A.A."/>
            <person name="Grigoriev I.V."/>
            <person name="Spatafora J.W."/>
            <person name="Berbee M.L."/>
        </authorList>
    </citation>
    <scope>NUCLEOTIDE SEQUENCE [LARGE SCALE GENOMIC DNA]</scope>
    <source>
        <strain evidence="2 3">JEL478</strain>
    </source>
</reference>
<dbReference type="Proteomes" id="UP000070544">
    <property type="component" value="Unassembled WGS sequence"/>
</dbReference>
<name>A0A139AFG0_GONPJ</name>
<evidence type="ECO:0000313" key="3">
    <source>
        <dbReference type="Proteomes" id="UP000070544"/>
    </source>
</evidence>
<feature type="region of interest" description="Disordered" evidence="1">
    <location>
        <begin position="32"/>
        <end position="85"/>
    </location>
</feature>
<gene>
    <name evidence="2" type="ORF">M427DRAFT_32512</name>
</gene>
<organism evidence="2 3">
    <name type="scientific">Gonapodya prolifera (strain JEL478)</name>
    <name type="common">Monoblepharis prolifera</name>
    <dbReference type="NCBI Taxonomy" id="1344416"/>
    <lineage>
        <taxon>Eukaryota</taxon>
        <taxon>Fungi</taxon>
        <taxon>Fungi incertae sedis</taxon>
        <taxon>Chytridiomycota</taxon>
        <taxon>Chytridiomycota incertae sedis</taxon>
        <taxon>Monoblepharidomycetes</taxon>
        <taxon>Monoblepharidales</taxon>
        <taxon>Gonapodyaceae</taxon>
        <taxon>Gonapodya</taxon>
    </lineage>
</organism>
<protein>
    <submittedName>
        <fullName evidence="2">Uncharacterized protein</fullName>
    </submittedName>
</protein>
<accession>A0A139AFG0</accession>
<dbReference type="EMBL" id="KQ965763">
    <property type="protein sequence ID" value="KXS15304.1"/>
    <property type="molecule type" value="Genomic_DNA"/>
</dbReference>
<feature type="compositionally biased region" description="Basic residues" evidence="1">
    <location>
        <begin position="65"/>
        <end position="76"/>
    </location>
</feature>